<dbReference type="PROSITE" id="PS50294">
    <property type="entry name" value="WD_REPEATS_REGION"/>
    <property type="match status" value="1"/>
</dbReference>
<dbReference type="InterPro" id="IPR015943">
    <property type="entry name" value="WD40/YVTN_repeat-like_dom_sf"/>
</dbReference>
<dbReference type="CDD" id="cd00200">
    <property type="entry name" value="WD40"/>
    <property type="match status" value="1"/>
</dbReference>
<keyword evidence="1" id="KW-0853">WD repeat</keyword>
<dbReference type="AlphaFoldDB" id="A0A1H6E3Q1"/>
<proteinExistence type="predicted"/>
<protein>
    <submittedName>
        <fullName evidence="2">WD40-like Beta Propeller Repeat</fullName>
    </submittedName>
</protein>
<dbReference type="InterPro" id="IPR001680">
    <property type="entry name" value="WD40_rpt"/>
</dbReference>
<keyword evidence="3" id="KW-1185">Reference proteome</keyword>
<dbReference type="PANTHER" id="PTHR19879">
    <property type="entry name" value="TRANSCRIPTION INITIATION FACTOR TFIID"/>
    <property type="match status" value="1"/>
</dbReference>
<dbReference type="RefSeq" id="WP_160145181.1">
    <property type="nucleotide sequence ID" value="NZ_FNVU01000025.1"/>
</dbReference>
<reference evidence="2 3" key="1">
    <citation type="submission" date="2016-10" db="EMBL/GenBank/DDBJ databases">
        <authorList>
            <person name="de Groot N.N."/>
        </authorList>
    </citation>
    <scope>NUCLEOTIDE SEQUENCE [LARGE SCALE GENOMIC DNA]</scope>
    <source>
        <strain evidence="2 3">CGMCC 4.2023</strain>
    </source>
</reference>
<dbReference type="PROSITE" id="PS50082">
    <property type="entry name" value="WD_REPEATS_2"/>
    <property type="match status" value="2"/>
</dbReference>
<gene>
    <name evidence="2" type="ORF">SAMN05216223_125106</name>
</gene>
<sequence>MPYLPTTAAREFKDPSLFGTAGSASTLAFGADSRLLALGGTRRTIDLWDAYEARQVGELSGHKRSLLQGTVFSLAFSRDGRLLASGGQDRTVRLWRVTDGACVTVFDGFTGYLQRLAFSPAGTVLAASDKDSVRLFDLASGSVLPLGLPEGGVNGLAFAPDGSLLAVALGGRERRGTHPIVLVDPVGGTVVQTLGEGDFLARALAFSPDGRLLAVAPREGGRVQLWDTASWQVARTLKVGSPTVYDLAFSSQGALGAAVGNRVRLWDPAASEAKPAAARVPYRRSALVETFAFSPDGQSLATCRRGLSVRIYR</sequence>
<dbReference type="Pfam" id="PF00400">
    <property type="entry name" value="WD40"/>
    <property type="match status" value="3"/>
</dbReference>
<name>A0A1H6E3Q1_9ACTN</name>
<evidence type="ECO:0000256" key="1">
    <source>
        <dbReference type="PROSITE-ProRule" id="PRU00221"/>
    </source>
</evidence>
<dbReference type="PANTHER" id="PTHR19879:SF9">
    <property type="entry name" value="TRANSCRIPTION INITIATION FACTOR TFIID SUBUNIT 5"/>
    <property type="match status" value="1"/>
</dbReference>
<dbReference type="SUPFAM" id="SSF50978">
    <property type="entry name" value="WD40 repeat-like"/>
    <property type="match status" value="1"/>
</dbReference>
<dbReference type="OrthoDB" id="134501at2"/>
<evidence type="ECO:0000313" key="3">
    <source>
        <dbReference type="Proteomes" id="UP000236754"/>
    </source>
</evidence>
<dbReference type="Proteomes" id="UP000236754">
    <property type="component" value="Unassembled WGS sequence"/>
</dbReference>
<organism evidence="2 3">
    <name type="scientific">Actinacidiphila yanglinensis</name>
    <dbReference type="NCBI Taxonomy" id="310779"/>
    <lineage>
        <taxon>Bacteria</taxon>
        <taxon>Bacillati</taxon>
        <taxon>Actinomycetota</taxon>
        <taxon>Actinomycetes</taxon>
        <taxon>Kitasatosporales</taxon>
        <taxon>Streptomycetaceae</taxon>
        <taxon>Actinacidiphila</taxon>
    </lineage>
</organism>
<feature type="repeat" description="WD" evidence="1">
    <location>
        <begin position="17"/>
        <end position="58"/>
    </location>
</feature>
<dbReference type="InterPro" id="IPR036322">
    <property type="entry name" value="WD40_repeat_dom_sf"/>
</dbReference>
<evidence type="ECO:0000313" key="2">
    <source>
        <dbReference type="EMBL" id="SEG92260.1"/>
    </source>
</evidence>
<dbReference type="EMBL" id="FNVU01000025">
    <property type="protein sequence ID" value="SEG92260.1"/>
    <property type="molecule type" value="Genomic_DNA"/>
</dbReference>
<dbReference type="Gene3D" id="2.130.10.10">
    <property type="entry name" value="YVTN repeat-like/Quinoprotein amine dehydrogenase"/>
    <property type="match status" value="2"/>
</dbReference>
<dbReference type="SMART" id="SM00320">
    <property type="entry name" value="WD40"/>
    <property type="match status" value="7"/>
</dbReference>
<accession>A0A1H6E3Q1</accession>
<feature type="repeat" description="WD" evidence="1">
    <location>
        <begin position="71"/>
        <end position="105"/>
    </location>
</feature>